<dbReference type="PANTHER" id="PTHR33086">
    <property type="entry name" value="OS05G0468200 PROTEIN-RELATED"/>
    <property type="match status" value="1"/>
</dbReference>
<sequence>MLLPLRRSLCAAASASGRQLRRALTTAASDSRRPPWALIHRISVQGETGGGAHFSLAPPPAPSSIFVPGRVYGLDAHPRQEGCTNLLGCGVHAASAEGLLLLLPFTVRYKVRPGCEDLPIHKLAKSSPFEVVHQFLYRFVCNPITGELVGLPNFDGLEKNLVDHHLGIITDAGGRNGPPERYAVAQLSDEDGKGPWWGQRRFVFRRFASETGKWDKRVLPSLLPPGRRMHLNHEVVAFGGRLWWVDVSWGVVSADPFRARPVLRCFELPRESMRPRQEGEEEMKQLVKRRRVGVSDGRLRYAEVSAEEPFLIKLFTLDEESGRWMLDHQVPFADLLSRGGFTPAPLFGAIDPMNADLVHVCVDKEFTLVVDMHNKEIVGSSPLGNVQPAKNSSSFFLPCVLADGLESYRIPGQLKGVLCLIRKLMVIVCHALVLGRLWRSFESFADLVLCPILGTVGRYSVQFLGLLQDPMKTVQYVDSVKSACNGDHRIAL</sequence>
<dbReference type="Pfam" id="PF07762">
    <property type="entry name" value="DUF1618"/>
    <property type="match status" value="1"/>
</dbReference>
<dbReference type="AlphaFoldDB" id="A0A5J9U992"/>
<dbReference type="OrthoDB" id="619274at2759"/>
<dbReference type="Gramene" id="TVU19761">
    <property type="protein sequence ID" value="TVU19761"/>
    <property type="gene ID" value="EJB05_35932"/>
</dbReference>
<dbReference type="Proteomes" id="UP000324897">
    <property type="component" value="Chromosome 7"/>
</dbReference>
<gene>
    <name evidence="2" type="ORF">EJB05_35932</name>
</gene>
<proteinExistence type="predicted"/>
<evidence type="ECO:0000313" key="2">
    <source>
        <dbReference type="EMBL" id="TVU19761.1"/>
    </source>
</evidence>
<comment type="caution">
    <text evidence="2">The sequence shown here is derived from an EMBL/GenBank/DDBJ whole genome shotgun (WGS) entry which is preliminary data.</text>
</comment>
<dbReference type="PANTHER" id="PTHR33086:SF5">
    <property type="entry name" value="OS05G0468400 PROTEIN"/>
    <property type="match status" value="1"/>
</dbReference>
<organism evidence="2 3">
    <name type="scientific">Eragrostis curvula</name>
    <name type="common">weeping love grass</name>
    <dbReference type="NCBI Taxonomy" id="38414"/>
    <lineage>
        <taxon>Eukaryota</taxon>
        <taxon>Viridiplantae</taxon>
        <taxon>Streptophyta</taxon>
        <taxon>Embryophyta</taxon>
        <taxon>Tracheophyta</taxon>
        <taxon>Spermatophyta</taxon>
        <taxon>Magnoliopsida</taxon>
        <taxon>Liliopsida</taxon>
        <taxon>Poales</taxon>
        <taxon>Poaceae</taxon>
        <taxon>PACMAD clade</taxon>
        <taxon>Chloridoideae</taxon>
        <taxon>Eragrostideae</taxon>
        <taxon>Eragrostidinae</taxon>
        <taxon>Eragrostis</taxon>
    </lineage>
</organism>
<name>A0A5J9U992_9POAL</name>
<evidence type="ECO:0000259" key="1">
    <source>
        <dbReference type="Pfam" id="PF07762"/>
    </source>
</evidence>
<evidence type="ECO:0000313" key="3">
    <source>
        <dbReference type="Proteomes" id="UP000324897"/>
    </source>
</evidence>
<feature type="non-terminal residue" evidence="2">
    <location>
        <position position="1"/>
    </location>
</feature>
<reference evidence="2 3" key="1">
    <citation type="journal article" date="2019" name="Sci. Rep.">
        <title>A high-quality genome of Eragrostis curvula grass provides insights into Poaceae evolution and supports new strategies to enhance forage quality.</title>
        <authorList>
            <person name="Carballo J."/>
            <person name="Santos B.A.C.M."/>
            <person name="Zappacosta D."/>
            <person name="Garbus I."/>
            <person name="Selva J.P."/>
            <person name="Gallo C.A."/>
            <person name="Diaz A."/>
            <person name="Albertini E."/>
            <person name="Caccamo M."/>
            <person name="Echenique V."/>
        </authorList>
    </citation>
    <scope>NUCLEOTIDE SEQUENCE [LARGE SCALE GENOMIC DNA]</scope>
    <source>
        <strain evidence="3">cv. Victoria</strain>
        <tissue evidence="2">Leaf</tissue>
    </source>
</reference>
<dbReference type="InterPro" id="IPR011676">
    <property type="entry name" value="DUF1618"/>
</dbReference>
<accession>A0A5J9U992</accession>
<dbReference type="EMBL" id="RWGY01000029">
    <property type="protein sequence ID" value="TVU19761.1"/>
    <property type="molecule type" value="Genomic_DNA"/>
</dbReference>
<keyword evidence="3" id="KW-1185">Reference proteome</keyword>
<protein>
    <recommendedName>
        <fullName evidence="1">DUF1618 domain-containing protein</fullName>
    </recommendedName>
</protein>
<feature type="domain" description="DUF1618" evidence="1">
    <location>
        <begin position="244"/>
        <end position="338"/>
    </location>
</feature>